<dbReference type="RefSeq" id="WP_067755551.1">
    <property type="nucleotide sequence ID" value="NZ_CP015772.1"/>
</dbReference>
<keyword evidence="1" id="KW-1133">Transmembrane helix</keyword>
<evidence type="ECO:0000313" key="2">
    <source>
        <dbReference type="EMBL" id="ANH81371.1"/>
    </source>
</evidence>
<evidence type="ECO:0000313" key="3">
    <source>
        <dbReference type="Proteomes" id="UP000077667"/>
    </source>
</evidence>
<feature type="transmembrane region" description="Helical" evidence="1">
    <location>
        <begin position="86"/>
        <end position="110"/>
    </location>
</feature>
<keyword evidence="1" id="KW-0812">Transmembrane</keyword>
<sequence length="116" mass="12078">MKFFISIIVTALLAYVGGVYFPWWIIAVAGFVIAFLLPQAPFSAFLSGFIAVFLLWVVLAALINTANGGILAGRIGLLLGIGNSPVLLVLITGLVGGIVAGFAALGAAYLRLRANK</sequence>
<dbReference type="KEGG" id="nia:A8C56_10585"/>
<feature type="transmembrane region" description="Helical" evidence="1">
    <location>
        <begin position="12"/>
        <end position="37"/>
    </location>
</feature>
<dbReference type="OrthoDB" id="965650at2"/>
<reference evidence="2 3" key="1">
    <citation type="submission" date="2016-05" db="EMBL/GenBank/DDBJ databases">
        <title>Niabella ginsenosidivorans BS26 whole genome sequencing.</title>
        <authorList>
            <person name="Im W.T."/>
            <person name="Siddiqi M.Z."/>
        </authorList>
    </citation>
    <scope>NUCLEOTIDE SEQUENCE [LARGE SCALE GENOMIC DNA]</scope>
    <source>
        <strain evidence="2 3">BS26</strain>
    </source>
</reference>
<organism evidence="2 3">
    <name type="scientific">Niabella ginsenosidivorans</name>
    <dbReference type="NCBI Taxonomy" id="1176587"/>
    <lineage>
        <taxon>Bacteria</taxon>
        <taxon>Pseudomonadati</taxon>
        <taxon>Bacteroidota</taxon>
        <taxon>Chitinophagia</taxon>
        <taxon>Chitinophagales</taxon>
        <taxon>Chitinophagaceae</taxon>
        <taxon>Niabella</taxon>
    </lineage>
</organism>
<keyword evidence="1" id="KW-0472">Membrane</keyword>
<keyword evidence="3" id="KW-1185">Reference proteome</keyword>
<dbReference type="AlphaFoldDB" id="A0A1A9I3W1"/>
<feature type="transmembrane region" description="Helical" evidence="1">
    <location>
        <begin position="44"/>
        <end position="66"/>
    </location>
</feature>
<name>A0A1A9I3W1_9BACT</name>
<dbReference type="EMBL" id="CP015772">
    <property type="protein sequence ID" value="ANH81371.1"/>
    <property type="molecule type" value="Genomic_DNA"/>
</dbReference>
<dbReference type="Proteomes" id="UP000077667">
    <property type="component" value="Chromosome"/>
</dbReference>
<accession>A0A1A9I3W1</accession>
<dbReference type="STRING" id="1176587.A8C56_10585"/>
<gene>
    <name evidence="2" type="ORF">A8C56_10585</name>
</gene>
<proteinExistence type="predicted"/>
<protein>
    <submittedName>
        <fullName evidence="2">Uncharacterized protein</fullName>
    </submittedName>
</protein>
<evidence type="ECO:0000256" key="1">
    <source>
        <dbReference type="SAM" id="Phobius"/>
    </source>
</evidence>